<comment type="caution">
    <text evidence="3">The sequence shown here is derived from an EMBL/GenBank/DDBJ whole genome shotgun (WGS) entry which is preliminary data.</text>
</comment>
<evidence type="ECO:0000256" key="1">
    <source>
        <dbReference type="SAM" id="MobiDB-lite"/>
    </source>
</evidence>
<proteinExistence type="predicted"/>
<evidence type="ECO:0000313" key="4">
    <source>
        <dbReference type="Proteomes" id="UP000738349"/>
    </source>
</evidence>
<organism evidence="3 4">
    <name type="scientific">Dactylonectria macrodidyma</name>
    <dbReference type="NCBI Taxonomy" id="307937"/>
    <lineage>
        <taxon>Eukaryota</taxon>
        <taxon>Fungi</taxon>
        <taxon>Dikarya</taxon>
        <taxon>Ascomycota</taxon>
        <taxon>Pezizomycotina</taxon>
        <taxon>Sordariomycetes</taxon>
        <taxon>Hypocreomycetidae</taxon>
        <taxon>Hypocreales</taxon>
        <taxon>Nectriaceae</taxon>
        <taxon>Dactylonectria</taxon>
    </lineage>
</organism>
<keyword evidence="2" id="KW-0732">Signal</keyword>
<dbReference type="Proteomes" id="UP000738349">
    <property type="component" value="Unassembled WGS sequence"/>
</dbReference>
<reference evidence="3" key="1">
    <citation type="journal article" date="2021" name="Nat. Commun.">
        <title>Genetic determinants of endophytism in the Arabidopsis root mycobiome.</title>
        <authorList>
            <person name="Mesny F."/>
            <person name="Miyauchi S."/>
            <person name="Thiergart T."/>
            <person name="Pickel B."/>
            <person name="Atanasova L."/>
            <person name="Karlsson M."/>
            <person name="Huettel B."/>
            <person name="Barry K.W."/>
            <person name="Haridas S."/>
            <person name="Chen C."/>
            <person name="Bauer D."/>
            <person name="Andreopoulos W."/>
            <person name="Pangilinan J."/>
            <person name="LaButti K."/>
            <person name="Riley R."/>
            <person name="Lipzen A."/>
            <person name="Clum A."/>
            <person name="Drula E."/>
            <person name="Henrissat B."/>
            <person name="Kohler A."/>
            <person name="Grigoriev I.V."/>
            <person name="Martin F.M."/>
            <person name="Hacquard S."/>
        </authorList>
    </citation>
    <scope>NUCLEOTIDE SEQUENCE</scope>
    <source>
        <strain evidence="3">MPI-CAGE-AT-0147</strain>
    </source>
</reference>
<feature type="region of interest" description="Disordered" evidence="1">
    <location>
        <begin position="141"/>
        <end position="164"/>
    </location>
</feature>
<evidence type="ECO:0008006" key="5">
    <source>
        <dbReference type="Google" id="ProtNLM"/>
    </source>
</evidence>
<dbReference type="AlphaFoldDB" id="A0A9P9D4R3"/>
<protein>
    <recommendedName>
        <fullName evidence="5">Protein CAP22</fullName>
    </recommendedName>
</protein>
<evidence type="ECO:0000313" key="3">
    <source>
        <dbReference type="EMBL" id="KAH7112705.1"/>
    </source>
</evidence>
<feature type="chain" id="PRO_5040114282" description="Protein CAP22" evidence="2">
    <location>
        <begin position="20"/>
        <end position="187"/>
    </location>
</feature>
<keyword evidence="4" id="KW-1185">Reference proteome</keyword>
<dbReference type="EMBL" id="JAGMUV010000037">
    <property type="protein sequence ID" value="KAH7112705.1"/>
    <property type="molecule type" value="Genomic_DNA"/>
</dbReference>
<evidence type="ECO:0000256" key="2">
    <source>
        <dbReference type="SAM" id="SignalP"/>
    </source>
</evidence>
<name>A0A9P9D4R3_9HYPO</name>
<feature type="signal peptide" evidence="2">
    <location>
        <begin position="1"/>
        <end position="19"/>
    </location>
</feature>
<accession>A0A9P9D4R3</accession>
<gene>
    <name evidence="3" type="ORF">EDB81DRAFT_670765</name>
</gene>
<dbReference type="OrthoDB" id="4843554at2759"/>
<feature type="compositionally biased region" description="Low complexity" evidence="1">
    <location>
        <begin position="142"/>
        <end position="163"/>
    </location>
</feature>
<sequence length="187" mass="19297">MHPTLFLAGLAAVIPAALAEELRADDVPSACTTICQPIVDLTNTCDIDPNETDNDNDKRRKLRLRESDESDEEAIEANCICTNTSFDVAVVMALCASCMSQNSHQVIDVDKIMSQCSFTSTSYVASATAIVSGIQVEATKPATTGVSKSTSTSGASSSADSATGGAGKLAVSIIAAAGAGLIFMLQL</sequence>